<dbReference type="GO" id="GO:0022857">
    <property type="term" value="F:transmembrane transporter activity"/>
    <property type="evidence" value="ECO:0007669"/>
    <property type="project" value="InterPro"/>
</dbReference>
<evidence type="ECO:0000256" key="9">
    <source>
        <dbReference type="ARBA" id="ARBA00022989"/>
    </source>
</evidence>
<gene>
    <name evidence="13" type="primary">glnP</name>
    <name evidence="13" type="ORF">VEZ01S_22_00300</name>
</gene>
<dbReference type="Pfam" id="PF00528">
    <property type="entry name" value="BPD_transp_1"/>
    <property type="match status" value="1"/>
</dbReference>
<evidence type="ECO:0000256" key="1">
    <source>
        <dbReference type="ARBA" id="ARBA00003159"/>
    </source>
</evidence>
<dbReference type="InterPro" id="IPR035906">
    <property type="entry name" value="MetI-like_sf"/>
</dbReference>
<dbReference type="InterPro" id="IPR043429">
    <property type="entry name" value="ArtM/GltK/GlnP/TcyL/YhdX-like"/>
</dbReference>
<evidence type="ECO:0000313" key="13">
    <source>
        <dbReference type="EMBL" id="GAD80023.1"/>
    </source>
</evidence>
<dbReference type="GO" id="GO:0043190">
    <property type="term" value="C:ATP-binding cassette (ABC) transporter complex"/>
    <property type="evidence" value="ECO:0007669"/>
    <property type="project" value="InterPro"/>
</dbReference>
<dbReference type="FunFam" id="1.10.3720.10:FF:000033">
    <property type="entry name" value="Polar amino acid ABC transporter permease"/>
    <property type="match status" value="1"/>
</dbReference>
<evidence type="ECO:0000256" key="8">
    <source>
        <dbReference type="ARBA" id="ARBA00022970"/>
    </source>
</evidence>
<evidence type="ECO:0000256" key="5">
    <source>
        <dbReference type="ARBA" id="ARBA00022448"/>
    </source>
</evidence>
<dbReference type="NCBIfam" id="TIGR01726">
    <property type="entry name" value="HEQRo_perm_3TM"/>
    <property type="match status" value="1"/>
</dbReference>
<dbReference type="STRING" id="1219080.VEZ01S_22_00300"/>
<evidence type="ECO:0000256" key="7">
    <source>
        <dbReference type="ARBA" id="ARBA00022692"/>
    </source>
</evidence>
<dbReference type="EMBL" id="BATM01000022">
    <property type="protein sequence ID" value="GAD80023.1"/>
    <property type="molecule type" value="Genomic_DNA"/>
</dbReference>
<dbReference type="eggNOG" id="COG0765">
    <property type="taxonomic scope" value="Bacteria"/>
</dbReference>
<comment type="subcellular location">
    <subcellularLocation>
        <location evidence="2">Cell inner membrane</location>
        <topology evidence="2">Multi-pass membrane protein</topology>
    </subcellularLocation>
    <subcellularLocation>
        <location evidence="11">Cell membrane</location>
        <topology evidence="11">Multi-pass membrane protein</topology>
    </subcellularLocation>
</comment>
<feature type="domain" description="ABC transmembrane type-1" evidence="12">
    <location>
        <begin position="16"/>
        <end position="205"/>
    </location>
</feature>
<accession>U3CPF5</accession>
<dbReference type="RefSeq" id="WP_021713731.1">
    <property type="nucleotide sequence ID" value="NZ_BATM01000022.1"/>
</dbReference>
<dbReference type="PANTHER" id="PTHR30614:SF46">
    <property type="entry name" value="ABC TRANSPORTER MEMBRANE SPANNING PERMEASE-GLUTAMINE TRANSPORT"/>
    <property type="match status" value="1"/>
</dbReference>
<evidence type="ECO:0000256" key="6">
    <source>
        <dbReference type="ARBA" id="ARBA00022475"/>
    </source>
</evidence>
<dbReference type="SUPFAM" id="SSF161098">
    <property type="entry name" value="MetI-like"/>
    <property type="match status" value="1"/>
</dbReference>
<dbReference type="Proteomes" id="UP000016562">
    <property type="component" value="Unassembled WGS sequence"/>
</dbReference>
<evidence type="ECO:0000256" key="4">
    <source>
        <dbReference type="ARBA" id="ARBA00016506"/>
    </source>
</evidence>
<feature type="transmembrane region" description="Helical" evidence="11">
    <location>
        <begin position="20"/>
        <end position="42"/>
    </location>
</feature>
<name>U3CPF5_9VIBR</name>
<dbReference type="PANTHER" id="PTHR30614">
    <property type="entry name" value="MEMBRANE COMPONENT OF AMINO ACID ABC TRANSPORTER"/>
    <property type="match status" value="1"/>
</dbReference>
<proteinExistence type="inferred from homology"/>
<dbReference type="PROSITE" id="PS50928">
    <property type="entry name" value="ABC_TM1"/>
    <property type="match status" value="1"/>
</dbReference>
<evidence type="ECO:0000259" key="12">
    <source>
        <dbReference type="PROSITE" id="PS50928"/>
    </source>
</evidence>
<keyword evidence="6" id="KW-1003">Cell membrane</keyword>
<keyword evidence="9 11" id="KW-1133">Transmembrane helix</keyword>
<keyword evidence="5 11" id="KW-0813">Transport</keyword>
<keyword evidence="7 11" id="KW-0812">Transmembrane</keyword>
<evidence type="ECO:0000256" key="11">
    <source>
        <dbReference type="RuleBase" id="RU363032"/>
    </source>
</evidence>
<evidence type="ECO:0000256" key="10">
    <source>
        <dbReference type="ARBA" id="ARBA00023136"/>
    </source>
</evidence>
<dbReference type="CDD" id="cd06261">
    <property type="entry name" value="TM_PBP2"/>
    <property type="match status" value="1"/>
</dbReference>
<dbReference type="AlphaFoldDB" id="U3CPF5"/>
<dbReference type="Gene3D" id="1.10.3720.10">
    <property type="entry name" value="MetI-like"/>
    <property type="match status" value="1"/>
</dbReference>
<comment type="function">
    <text evidence="1">Part of the binding-protein-dependent transport system for glutamine; probably responsible for the translocation of the substrate across the membrane.</text>
</comment>
<comment type="similarity">
    <text evidence="3">Belongs to the binding-protein-dependent transport system permease family. HisMQ subfamily.</text>
</comment>
<keyword evidence="8" id="KW-0029">Amino-acid transport</keyword>
<reference evidence="13 14" key="1">
    <citation type="submission" date="2013-09" db="EMBL/GenBank/DDBJ databases">
        <title>Whole genome shotgun sequence of Vibrio ezurae NBRC 102218.</title>
        <authorList>
            <person name="Yoshida I."/>
            <person name="Hosoyama A."/>
            <person name="Numata M."/>
            <person name="Hashimoto M."/>
            <person name="Hosoyama Y."/>
            <person name="Tsuchikane K."/>
            <person name="Noguchi M."/>
            <person name="Hirakata S."/>
            <person name="Ichikawa N."/>
            <person name="Ohji S."/>
            <person name="Yamazoe A."/>
            <person name="Fujita N."/>
        </authorList>
    </citation>
    <scope>NUCLEOTIDE SEQUENCE [LARGE SCALE GENOMIC DNA]</scope>
    <source>
        <strain evidence="13 14">NBRC 102218</strain>
    </source>
</reference>
<comment type="caution">
    <text evidence="13">The sequence shown here is derived from an EMBL/GenBank/DDBJ whole genome shotgun (WGS) entry which is preliminary data.</text>
</comment>
<evidence type="ECO:0000256" key="3">
    <source>
        <dbReference type="ARBA" id="ARBA00010072"/>
    </source>
</evidence>
<sequence length="215" mass="23684">MFELFMDSLPAFIEGMKITLIITVSSLFLATGIGLVLGLINIGNNKILRLIAKVYIDIVRGTPLIVQAFFLYFGMTGYLGFHMTAEVAGTIVISINAGAYMAEIFRGGIQAIDKGQMEAARSLGLSSTQAMLKVVLPQAFRHMIPAILNQFIISLKDTSILTVIGVSELTQSGQIIISSTYRSFEVWTMVGILYFVLIYILSTIFRQIEARLNND</sequence>
<evidence type="ECO:0000313" key="14">
    <source>
        <dbReference type="Proteomes" id="UP000016562"/>
    </source>
</evidence>
<dbReference type="InterPro" id="IPR010065">
    <property type="entry name" value="AA_ABC_transptr_permease_3TM"/>
</dbReference>
<protein>
    <recommendedName>
        <fullName evidence="4">Putative glutamine transport system permease protein GlnP</fullName>
    </recommendedName>
</protein>
<feature type="transmembrane region" description="Helical" evidence="11">
    <location>
        <begin position="79"/>
        <end position="102"/>
    </location>
</feature>
<dbReference type="InterPro" id="IPR000515">
    <property type="entry name" value="MetI-like"/>
</dbReference>
<evidence type="ECO:0000256" key="2">
    <source>
        <dbReference type="ARBA" id="ARBA00004429"/>
    </source>
</evidence>
<keyword evidence="10 11" id="KW-0472">Membrane</keyword>
<dbReference type="GO" id="GO:0006865">
    <property type="term" value="P:amino acid transport"/>
    <property type="evidence" value="ECO:0007669"/>
    <property type="project" value="UniProtKB-KW"/>
</dbReference>
<feature type="transmembrane region" description="Helical" evidence="11">
    <location>
        <begin position="186"/>
        <end position="205"/>
    </location>
</feature>
<keyword evidence="14" id="KW-1185">Reference proteome</keyword>
<organism evidence="13 14">
    <name type="scientific">Vibrio ezurae NBRC 102218</name>
    <dbReference type="NCBI Taxonomy" id="1219080"/>
    <lineage>
        <taxon>Bacteria</taxon>
        <taxon>Pseudomonadati</taxon>
        <taxon>Pseudomonadota</taxon>
        <taxon>Gammaproteobacteria</taxon>
        <taxon>Vibrionales</taxon>
        <taxon>Vibrionaceae</taxon>
        <taxon>Vibrio</taxon>
    </lineage>
</organism>